<proteinExistence type="predicted"/>
<accession>A0A9X2C1F1</accession>
<gene>
    <name evidence="2" type="ORF">LPC04_23775</name>
</gene>
<evidence type="ECO:0000256" key="1">
    <source>
        <dbReference type="SAM" id="Phobius"/>
    </source>
</evidence>
<keyword evidence="3" id="KW-1185">Reference proteome</keyword>
<protein>
    <submittedName>
        <fullName evidence="2">Uncharacterized protein</fullName>
    </submittedName>
</protein>
<name>A0A9X2C1F1_9BURK</name>
<sequence>MLMFLVVVLIVLLVTVVPVMIAARIVGARRTGFWASLLAIIVSSLIVGVAVHMFRNSGLLAFFVAPLGFMLILDTTYLRGLLMVILQYLFAGLIAVILLFTALGSALHVKEMMRHVPIDTGPVQSV</sequence>
<keyword evidence="1" id="KW-0812">Transmembrane</keyword>
<keyword evidence="1" id="KW-1133">Transmembrane helix</keyword>
<evidence type="ECO:0000313" key="3">
    <source>
        <dbReference type="Proteomes" id="UP001139353"/>
    </source>
</evidence>
<dbReference type="RefSeq" id="WP_275684790.1">
    <property type="nucleotide sequence ID" value="NZ_JAJLJH010000010.1"/>
</dbReference>
<reference evidence="2" key="1">
    <citation type="submission" date="2021-11" db="EMBL/GenBank/DDBJ databases">
        <title>BS-T2-15 a new species belonging to the Comamonadaceae family isolated from the soil of a French oak forest.</title>
        <authorList>
            <person name="Mieszkin S."/>
            <person name="Alain K."/>
        </authorList>
    </citation>
    <scope>NUCLEOTIDE SEQUENCE</scope>
    <source>
        <strain evidence="2">BS-T2-15</strain>
    </source>
</reference>
<organism evidence="2 3">
    <name type="scientific">Scleromatobacter humisilvae</name>
    <dbReference type="NCBI Taxonomy" id="2897159"/>
    <lineage>
        <taxon>Bacteria</taxon>
        <taxon>Pseudomonadati</taxon>
        <taxon>Pseudomonadota</taxon>
        <taxon>Betaproteobacteria</taxon>
        <taxon>Burkholderiales</taxon>
        <taxon>Sphaerotilaceae</taxon>
        <taxon>Scleromatobacter</taxon>
    </lineage>
</organism>
<evidence type="ECO:0000313" key="2">
    <source>
        <dbReference type="EMBL" id="MCK9688743.1"/>
    </source>
</evidence>
<comment type="caution">
    <text evidence="2">The sequence shown here is derived from an EMBL/GenBank/DDBJ whole genome shotgun (WGS) entry which is preliminary data.</text>
</comment>
<dbReference type="EMBL" id="JAJLJH010000010">
    <property type="protein sequence ID" value="MCK9688743.1"/>
    <property type="molecule type" value="Genomic_DNA"/>
</dbReference>
<dbReference type="AlphaFoldDB" id="A0A9X2C1F1"/>
<feature type="transmembrane region" description="Helical" evidence="1">
    <location>
        <begin position="33"/>
        <end position="51"/>
    </location>
</feature>
<feature type="transmembrane region" description="Helical" evidence="1">
    <location>
        <begin position="84"/>
        <end position="107"/>
    </location>
</feature>
<dbReference type="Proteomes" id="UP001139353">
    <property type="component" value="Unassembled WGS sequence"/>
</dbReference>
<keyword evidence="1" id="KW-0472">Membrane</keyword>
<feature type="transmembrane region" description="Helical" evidence="1">
    <location>
        <begin position="58"/>
        <end position="78"/>
    </location>
</feature>